<evidence type="ECO:0000259" key="1">
    <source>
        <dbReference type="Pfam" id="PF18598"/>
    </source>
</evidence>
<dbReference type="Gene3D" id="1.10.357.10">
    <property type="entry name" value="Tetracycline Repressor, domain 2"/>
    <property type="match status" value="1"/>
</dbReference>
<accession>A0ABW1I7Z9</accession>
<feature type="domain" description="QsdR TetR regulatory C-terminal" evidence="1">
    <location>
        <begin position="82"/>
        <end position="190"/>
    </location>
</feature>
<evidence type="ECO:0000313" key="2">
    <source>
        <dbReference type="EMBL" id="MFC5948849.1"/>
    </source>
</evidence>
<sequence>MGVADHLSRGAHPHAREAVRLARRAFLAGERIDAQRIAGELGVDRTTLFRWVGNRDQLLVAVLTSLADPTLRNAAAAAPGCGPERIGRILREFSQALIDAPYYRSFLQRDTERALRLITTKASPLQQHVVGAVERLLAEECGRGHLAASIPLGDLAYLVVRIAESFIYADLLTGDPPDAAKVELAVAALLHGAARIADPRATAASSAP</sequence>
<evidence type="ECO:0000313" key="3">
    <source>
        <dbReference type="Proteomes" id="UP001596119"/>
    </source>
</evidence>
<dbReference type="SUPFAM" id="SSF46689">
    <property type="entry name" value="Homeodomain-like"/>
    <property type="match status" value="1"/>
</dbReference>
<protein>
    <submittedName>
        <fullName evidence="2">QsdR family transcriptional regulator</fullName>
    </submittedName>
</protein>
<dbReference type="Proteomes" id="UP001596119">
    <property type="component" value="Unassembled WGS sequence"/>
</dbReference>
<dbReference type="InterPro" id="IPR009057">
    <property type="entry name" value="Homeodomain-like_sf"/>
</dbReference>
<dbReference type="EMBL" id="JBHSQK010000021">
    <property type="protein sequence ID" value="MFC5948849.1"/>
    <property type="molecule type" value="Genomic_DNA"/>
</dbReference>
<gene>
    <name evidence="2" type="ORF">ACFQH9_11230</name>
</gene>
<comment type="caution">
    <text evidence="2">The sequence shown here is derived from an EMBL/GenBank/DDBJ whole genome shotgun (WGS) entry which is preliminary data.</text>
</comment>
<dbReference type="Pfam" id="PF18598">
    <property type="entry name" value="TetR_C_36"/>
    <property type="match status" value="1"/>
</dbReference>
<keyword evidence="3" id="KW-1185">Reference proteome</keyword>
<name>A0ABW1I7Z9_9PSEU</name>
<reference evidence="3" key="1">
    <citation type="journal article" date="2019" name="Int. J. Syst. Evol. Microbiol.">
        <title>The Global Catalogue of Microorganisms (GCM) 10K type strain sequencing project: providing services to taxonomists for standard genome sequencing and annotation.</title>
        <authorList>
            <consortium name="The Broad Institute Genomics Platform"/>
            <consortium name="The Broad Institute Genome Sequencing Center for Infectious Disease"/>
            <person name="Wu L."/>
            <person name="Ma J."/>
        </authorList>
    </citation>
    <scope>NUCLEOTIDE SEQUENCE [LARGE SCALE GENOMIC DNA]</scope>
    <source>
        <strain evidence="3">CGMCC 4.7397</strain>
    </source>
</reference>
<organism evidence="2 3">
    <name type="scientific">Pseudonocardia lutea</name>
    <dbReference type="NCBI Taxonomy" id="2172015"/>
    <lineage>
        <taxon>Bacteria</taxon>
        <taxon>Bacillati</taxon>
        <taxon>Actinomycetota</taxon>
        <taxon>Actinomycetes</taxon>
        <taxon>Pseudonocardiales</taxon>
        <taxon>Pseudonocardiaceae</taxon>
        <taxon>Pseudonocardia</taxon>
    </lineage>
</organism>
<dbReference type="InterPro" id="IPR041485">
    <property type="entry name" value="TetR_C_36"/>
</dbReference>
<proteinExistence type="predicted"/>
<dbReference type="RefSeq" id="WP_379565922.1">
    <property type="nucleotide sequence ID" value="NZ_JBHSQK010000021.1"/>
</dbReference>